<evidence type="ECO:0000256" key="4">
    <source>
        <dbReference type="SAM" id="MobiDB-lite"/>
    </source>
</evidence>
<dbReference type="Proteomes" id="UP000319353">
    <property type="component" value="Unassembled WGS sequence"/>
</dbReference>
<dbReference type="GO" id="GO:0003677">
    <property type="term" value="F:DNA binding"/>
    <property type="evidence" value="ECO:0007669"/>
    <property type="project" value="UniProtKB-KW"/>
</dbReference>
<gene>
    <name evidence="6" type="ORF">E6H01_08715</name>
</gene>
<proteinExistence type="predicted"/>
<dbReference type="GO" id="GO:0003700">
    <property type="term" value="F:DNA-binding transcription factor activity"/>
    <property type="evidence" value="ECO:0007669"/>
    <property type="project" value="InterPro"/>
</dbReference>
<protein>
    <submittedName>
        <fullName evidence="6">GntR family transcriptional regulator</fullName>
    </submittedName>
</protein>
<evidence type="ECO:0000313" key="7">
    <source>
        <dbReference type="Proteomes" id="UP000319353"/>
    </source>
</evidence>
<keyword evidence="3" id="KW-0804">Transcription</keyword>
<dbReference type="SUPFAM" id="SSF46785">
    <property type="entry name" value="Winged helix' DNA-binding domain"/>
    <property type="match status" value="1"/>
</dbReference>
<evidence type="ECO:0000256" key="2">
    <source>
        <dbReference type="ARBA" id="ARBA00023125"/>
    </source>
</evidence>
<organism evidence="6 7">
    <name type="scientific">Candidatus Segetimicrobium genomatis</name>
    <dbReference type="NCBI Taxonomy" id="2569760"/>
    <lineage>
        <taxon>Bacteria</taxon>
        <taxon>Bacillati</taxon>
        <taxon>Candidatus Sysuimicrobiota</taxon>
        <taxon>Candidatus Sysuimicrobiia</taxon>
        <taxon>Candidatus Sysuimicrobiales</taxon>
        <taxon>Candidatus Segetimicrobiaceae</taxon>
        <taxon>Candidatus Segetimicrobium</taxon>
    </lineage>
</organism>
<dbReference type="SMART" id="SM00345">
    <property type="entry name" value="HTH_GNTR"/>
    <property type="match status" value="1"/>
</dbReference>
<dbReference type="EMBL" id="VBAL01000112">
    <property type="protein sequence ID" value="TMJ00656.1"/>
    <property type="molecule type" value="Genomic_DNA"/>
</dbReference>
<keyword evidence="2" id="KW-0238">DNA-binding</keyword>
<accession>A0A537KY30</accession>
<dbReference type="Pfam" id="PF00392">
    <property type="entry name" value="GntR"/>
    <property type="match status" value="1"/>
</dbReference>
<feature type="domain" description="HTH gntR-type" evidence="5">
    <location>
        <begin position="59"/>
        <end position="127"/>
    </location>
</feature>
<dbReference type="InterPro" id="IPR036388">
    <property type="entry name" value="WH-like_DNA-bd_sf"/>
</dbReference>
<dbReference type="InterPro" id="IPR000524">
    <property type="entry name" value="Tscrpt_reg_HTH_GntR"/>
</dbReference>
<feature type="region of interest" description="Disordered" evidence="4">
    <location>
        <begin position="353"/>
        <end position="377"/>
    </location>
</feature>
<dbReference type="PROSITE" id="PS50949">
    <property type="entry name" value="HTH_GNTR"/>
    <property type="match status" value="1"/>
</dbReference>
<evidence type="ECO:0000256" key="3">
    <source>
        <dbReference type="ARBA" id="ARBA00023163"/>
    </source>
</evidence>
<dbReference type="PANTHER" id="PTHR38445:SF9">
    <property type="entry name" value="HTH-TYPE TRANSCRIPTIONAL REPRESSOR YTRA"/>
    <property type="match status" value="1"/>
</dbReference>
<name>A0A537KY30_9BACT</name>
<reference evidence="6 7" key="1">
    <citation type="journal article" date="2019" name="Nat. Microbiol.">
        <title>Mediterranean grassland soil C-N compound turnover is dependent on rainfall and depth, and is mediated by genomically divergent microorganisms.</title>
        <authorList>
            <person name="Diamond S."/>
            <person name="Andeer P.F."/>
            <person name="Li Z."/>
            <person name="Crits-Christoph A."/>
            <person name="Burstein D."/>
            <person name="Anantharaman K."/>
            <person name="Lane K.R."/>
            <person name="Thomas B.C."/>
            <person name="Pan C."/>
            <person name="Northen T.R."/>
            <person name="Banfield J.F."/>
        </authorList>
    </citation>
    <scope>NUCLEOTIDE SEQUENCE [LARGE SCALE GENOMIC DNA]</scope>
    <source>
        <strain evidence="6">NP_4</strain>
    </source>
</reference>
<dbReference type="Gene3D" id="1.10.10.10">
    <property type="entry name" value="Winged helix-like DNA-binding domain superfamily/Winged helix DNA-binding domain"/>
    <property type="match status" value="1"/>
</dbReference>
<sequence length="377" mass="40916">MPCSFAPRRVSPVVIVTGPGRAAQGLTAYPGAGSIVLVCPIRGRTIEPVPLRVQRDGPLPIAEQIAEQLMTLLRSGRLRAGQRLPPVRVLAGFLRVNRNTVGKVYAALERTGYLLTTPGRGTYVSASLPRQSEDTLAPLIDRLLDEAAAHGIGEPELHAIVVGRAAQRARGDRPRVGFVECNTSDLAYFSRQLAARLRVPLVPVLLSDLPRAASTLDLVATTMFHVEEVRRLLPRHEVVGLMAMPELSTLEVVAQLPSDAKVALVCATEEGVRSKERSIHAVGIHRPNLMTATLQQEGKLSDVLRRADVVLASPKVLERISGRIPPKAKPIAFASVLNEGAVGLLEGRIRAWRPSPHTRRTETSRRGGRRRRVGQPA</sequence>
<dbReference type="CDD" id="cd07377">
    <property type="entry name" value="WHTH_GntR"/>
    <property type="match status" value="1"/>
</dbReference>
<feature type="compositionally biased region" description="Basic residues" evidence="4">
    <location>
        <begin position="366"/>
        <end position="377"/>
    </location>
</feature>
<evidence type="ECO:0000256" key="1">
    <source>
        <dbReference type="ARBA" id="ARBA00023015"/>
    </source>
</evidence>
<dbReference type="InterPro" id="IPR036390">
    <property type="entry name" value="WH_DNA-bd_sf"/>
</dbReference>
<dbReference type="AlphaFoldDB" id="A0A537KY30"/>
<evidence type="ECO:0000313" key="6">
    <source>
        <dbReference type="EMBL" id="TMJ00656.1"/>
    </source>
</evidence>
<keyword evidence="1" id="KW-0805">Transcription regulation</keyword>
<evidence type="ECO:0000259" key="5">
    <source>
        <dbReference type="PROSITE" id="PS50949"/>
    </source>
</evidence>
<comment type="caution">
    <text evidence="6">The sequence shown here is derived from an EMBL/GenBank/DDBJ whole genome shotgun (WGS) entry which is preliminary data.</text>
</comment>
<dbReference type="PANTHER" id="PTHR38445">
    <property type="entry name" value="HTH-TYPE TRANSCRIPTIONAL REPRESSOR YTRA"/>
    <property type="match status" value="1"/>
</dbReference>